<evidence type="ECO:0000256" key="1">
    <source>
        <dbReference type="SAM" id="Phobius"/>
    </source>
</evidence>
<feature type="domain" description="TNase-like" evidence="2">
    <location>
        <begin position="79"/>
        <end position="177"/>
    </location>
</feature>
<proteinExistence type="predicted"/>
<keyword evidence="1" id="KW-1133">Transmembrane helix</keyword>
<comment type="caution">
    <text evidence="3">The sequence shown here is derived from an EMBL/GenBank/DDBJ whole genome shotgun (WGS) entry which is preliminary data.</text>
</comment>
<keyword evidence="1" id="KW-0812">Transmembrane</keyword>
<gene>
    <name evidence="3" type="ORF">OM960_04980</name>
</gene>
<organism evidence="3 4">
    <name type="scientific">Defluviimonas salinarum</name>
    <dbReference type="NCBI Taxonomy" id="2992147"/>
    <lineage>
        <taxon>Bacteria</taxon>
        <taxon>Pseudomonadati</taxon>
        <taxon>Pseudomonadota</taxon>
        <taxon>Alphaproteobacteria</taxon>
        <taxon>Rhodobacterales</taxon>
        <taxon>Paracoccaceae</taxon>
        <taxon>Albidovulum</taxon>
    </lineage>
</organism>
<reference evidence="3 4" key="1">
    <citation type="submission" date="2022-10" db="EMBL/GenBank/DDBJ databases">
        <title>Defluviimonas sp. CAU 1641 isolated from mud.</title>
        <authorList>
            <person name="Kim W."/>
        </authorList>
    </citation>
    <scope>NUCLEOTIDE SEQUENCE [LARGE SCALE GENOMIC DNA]</scope>
    <source>
        <strain evidence="3 4">CAU 1641</strain>
    </source>
</reference>
<evidence type="ECO:0000313" key="3">
    <source>
        <dbReference type="EMBL" id="MCW3780936.1"/>
    </source>
</evidence>
<keyword evidence="1" id="KW-0472">Membrane</keyword>
<dbReference type="PROSITE" id="PS50830">
    <property type="entry name" value="TNASE_3"/>
    <property type="match status" value="1"/>
</dbReference>
<keyword evidence="4" id="KW-1185">Reference proteome</keyword>
<evidence type="ECO:0000313" key="4">
    <source>
        <dbReference type="Proteomes" id="UP001207582"/>
    </source>
</evidence>
<name>A0ABT3IZV8_9RHOB</name>
<dbReference type="InterPro" id="IPR016071">
    <property type="entry name" value="Staphylococal_nuclease_OB-fold"/>
</dbReference>
<sequence>MAKRRNNLIRFSRDYRRPLRRSAGVPPHRKSRSRRLADPRVYLNAVIVVASVGLILLPGVADATLAVTRPVASTGGACRIYRVVDGDTVRMWCADGGETPARLTGYDTPELFSPSCPSELAAAIRAKWALRQAIWRAETVELVREGEDRYGRALVALIVDGEPVQRRMIEDGHARPYAGGRRAGWCA</sequence>
<accession>A0ABT3IZV8</accession>
<dbReference type="Gene3D" id="2.40.50.90">
    <property type="match status" value="1"/>
</dbReference>
<dbReference type="RefSeq" id="WP_264771239.1">
    <property type="nucleotide sequence ID" value="NZ_JAPDOG010000003.1"/>
</dbReference>
<dbReference type="SUPFAM" id="SSF50199">
    <property type="entry name" value="Staphylococcal nuclease"/>
    <property type="match status" value="1"/>
</dbReference>
<dbReference type="Proteomes" id="UP001207582">
    <property type="component" value="Unassembled WGS sequence"/>
</dbReference>
<dbReference type="InterPro" id="IPR035437">
    <property type="entry name" value="SNase_OB-fold_sf"/>
</dbReference>
<protein>
    <submittedName>
        <fullName evidence="3">Thermonuclease family protein</fullName>
    </submittedName>
</protein>
<dbReference type="EMBL" id="JAPDOG010000003">
    <property type="protein sequence ID" value="MCW3780936.1"/>
    <property type="molecule type" value="Genomic_DNA"/>
</dbReference>
<dbReference type="Pfam" id="PF00565">
    <property type="entry name" value="SNase"/>
    <property type="match status" value="1"/>
</dbReference>
<evidence type="ECO:0000259" key="2">
    <source>
        <dbReference type="PROSITE" id="PS50830"/>
    </source>
</evidence>
<feature type="transmembrane region" description="Helical" evidence="1">
    <location>
        <begin position="41"/>
        <end position="61"/>
    </location>
</feature>